<sequence length="42" mass="4369">MAEVTCPKARGGHERMGLAMQAELARPRAFAVKAANGSSALL</sequence>
<evidence type="ECO:0000313" key="1">
    <source>
        <dbReference type="EMBL" id="WEX86460.1"/>
    </source>
</evidence>
<gene>
    <name evidence="1" type="ORF">PZN02_002744</name>
</gene>
<accession>A0ABY8D6F7</accession>
<organism evidence="1 2">
    <name type="scientific">Sinorhizobium garamanticum</name>
    <dbReference type="NCBI Taxonomy" id="680247"/>
    <lineage>
        <taxon>Bacteria</taxon>
        <taxon>Pseudomonadati</taxon>
        <taxon>Pseudomonadota</taxon>
        <taxon>Alphaproteobacteria</taxon>
        <taxon>Hyphomicrobiales</taxon>
        <taxon>Rhizobiaceae</taxon>
        <taxon>Sinorhizobium/Ensifer group</taxon>
        <taxon>Sinorhizobium</taxon>
    </lineage>
</organism>
<dbReference type="Proteomes" id="UP001229355">
    <property type="component" value="Chromosome 1"/>
</dbReference>
<keyword evidence="2" id="KW-1185">Reference proteome</keyword>
<dbReference type="EMBL" id="CP120373">
    <property type="protein sequence ID" value="WEX86460.1"/>
    <property type="molecule type" value="Genomic_DNA"/>
</dbReference>
<proteinExistence type="predicted"/>
<dbReference type="RefSeq" id="WP_280658526.1">
    <property type="nucleotide sequence ID" value="NZ_CP120373.1"/>
</dbReference>
<evidence type="ECO:0000313" key="2">
    <source>
        <dbReference type="Proteomes" id="UP001229355"/>
    </source>
</evidence>
<protein>
    <submittedName>
        <fullName evidence="1">Uncharacterized protein</fullName>
    </submittedName>
</protein>
<reference evidence="1 2" key="1">
    <citation type="submission" date="2023-03" db="EMBL/GenBank/DDBJ databases">
        <authorList>
            <person name="Kaur S."/>
            <person name="Espinosa-Saiz D."/>
            <person name="Velazquez E."/>
            <person name="Menendez E."/>
            <person name="diCenzo G.C."/>
        </authorList>
    </citation>
    <scope>NUCLEOTIDE SEQUENCE [LARGE SCALE GENOMIC DNA]</scope>
    <source>
        <strain evidence="1 2">LMG 24692</strain>
    </source>
</reference>
<name>A0ABY8D6F7_9HYPH</name>